<feature type="transmembrane region" description="Helical" evidence="6">
    <location>
        <begin position="7"/>
        <end position="30"/>
    </location>
</feature>
<dbReference type="PROSITE" id="PS50850">
    <property type="entry name" value="MFS"/>
    <property type="match status" value="1"/>
</dbReference>
<reference evidence="8 9" key="1">
    <citation type="submission" date="2018-06" db="EMBL/GenBank/DDBJ databases">
        <authorList>
            <consortium name="Pathogen Informatics"/>
            <person name="Doyle S."/>
        </authorList>
    </citation>
    <scope>NUCLEOTIDE SEQUENCE [LARGE SCALE GENOMIC DNA]</scope>
    <source>
        <strain evidence="8 9">NCTC7878</strain>
    </source>
</reference>
<dbReference type="EMBL" id="UAUX01000002">
    <property type="protein sequence ID" value="SPZ96840.1"/>
    <property type="molecule type" value="Genomic_DNA"/>
</dbReference>
<evidence type="ECO:0000259" key="7">
    <source>
        <dbReference type="PROSITE" id="PS50850"/>
    </source>
</evidence>
<feature type="transmembrane region" description="Helical" evidence="6">
    <location>
        <begin position="61"/>
        <end position="82"/>
    </location>
</feature>
<keyword evidence="3 6" id="KW-0812">Transmembrane</keyword>
<evidence type="ECO:0000313" key="9">
    <source>
        <dbReference type="Proteomes" id="UP000249913"/>
    </source>
</evidence>
<feature type="domain" description="Major facilitator superfamily (MFS) profile" evidence="7">
    <location>
        <begin position="60"/>
        <end position="220"/>
    </location>
</feature>
<dbReference type="PANTHER" id="PTHR23531">
    <property type="entry name" value="QUINOLENE RESISTANCE PROTEIN NORA"/>
    <property type="match status" value="1"/>
</dbReference>
<comment type="subcellular location">
    <subcellularLocation>
        <location evidence="1">Cell membrane</location>
        <topology evidence="1">Multi-pass membrane protein</topology>
    </subcellularLocation>
</comment>
<feature type="transmembrane region" description="Helical" evidence="6">
    <location>
        <begin position="187"/>
        <end position="212"/>
    </location>
</feature>
<sequence>MLLITKYAIDLLFIICVILGILGVIISLFIKVDFEVTNSKTETNVIDKPRFSIHQFIAKEAIPVAVIMLLIGVTYASILTYLQAFAIERHLVTAASYFFICYAIASLITRPIAGRLMDDKNENIIVYPAFIMLFLSFVCLISSYQSWLILLAGACLGLGYGNLSSAMQSIAIKVSPPIKYGIATSTFYVGLDAGVGFGPSFLGYLLICFHIVKSSVLWPL</sequence>
<dbReference type="Pfam" id="PF07690">
    <property type="entry name" value="MFS_1"/>
    <property type="match status" value="1"/>
</dbReference>
<accession>A0A2X2M4N4</accession>
<evidence type="ECO:0000256" key="4">
    <source>
        <dbReference type="ARBA" id="ARBA00022989"/>
    </source>
</evidence>
<feature type="transmembrane region" description="Helical" evidence="6">
    <location>
        <begin position="124"/>
        <end position="141"/>
    </location>
</feature>
<evidence type="ECO:0000256" key="1">
    <source>
        <dbReference type="ARBA" id="ARBA00004651"/>
    </source>
</evidence>
<dbReference type="GO" id="GO:0005886">
    <property type="term" value="C:plasma membrane"/>
    <property type="evidence" value="ECO:0007669"/>
    <property type="project" value="UniProtKB-SubCell"/>
</dbReference>
<feature type="transmembrane region" description="Helical" evidence="6">
    <location>
        <begin position="94"/>
        <end position="112"/>
    </location>
</feature>
<proteinExistence type="predicted"/>
<dbReference type="InterPro" id="IPR052714">
    <property type="entry name" value="MFS_Exporter"/>
</dbReference>
<protein>
    <submittedName>
        <fullName evidence="8">Major facilitator family transporter</fullName>
    </submittedName>
</protein>
<dbReference type="Gene3D" id="1.20.1250.20">
    <property type="entry name" value="MFS general substrate transporter like domains"/>
    <property type="match status" value="1"/>
</dbReference>
<name>A0A2X2M4N4_STAAU</name>
<keyword evidence="5 6" id="KW-0472">Membrane</keyword>
<dbReference type="GO" id="GO:0022857">
    <property type="term" value="F:transmembrane transporter activity"/>
    <property type="evidence" value="ECO:0007669"/>
    <property type="project" value="InterPro"/>
</dbReference>
<dbReference type="AlphaFoldDB" id="A0A2X2M4N4"/>
<evidence type="ECO:0000256" key="2">
    <source>
        <dbReference type="ARBA" id="ARBA00022448"/>
    </source>
</evidence>
<organism evidence="8 9">
    <name type="scientific">Staphylococcus aureus</name>
    <dbReference type="NCBI Taxonomy" id="1280"/>
    <lineage>
        <taxon>Bacteria</taxon>
        <taxon>Bacillati</taxon>
        <taxon>Bacillota</taxon>
        <taxon>Bacilli</taxon>
        <taxon>Bacillales</taxon>
        <taxon>Staphylococcaceae</taxon>
        <taxon>Staphylococcus</taxon>
    </lineage>
</organism>
<feature type="transmembrane region" description="Helical" evidence="6">
    <location>
        <begin position="148"/>
        <end position="167"/>
    </location>
</feature>
<evidence type="ECO:0000256" key="6">
    <source>
        <dbReference type="SAM" id="Phobius"/>
    </source>
</evidence>
<dbReference type="SUPFAM" id="SSF103473">
    <property type="entry name" value="MFS general substrate transporter"/>
    <property type="match status" value="1"/>
</dbReference>
<keyword evidence="4 6" id="KW-1133">Transmembrane helix</keyword>
<evidence type="ECO:0000256" key="3">
    <source>
        <dbReference type="ARBA" id="ARBA00022692"/>
    </source>
</evidence>
<evidence type="ECO:0000313" key="8">
    <source>
        <dbReference type="EMBL" id="SPZ96840.1"/>
    </source>
</evidence>
<gene>
    <name evidence="8" type="ORF">NCTC7878_00300</name>
</gene>
<dbReference type="PANTHER" id="PTHR23531:SF1">
    <property type="entry name" value="QUINOLENE RESISTANCE PROTEIN NORA"/>
    <property type="match status" value="1"/>
</dbReference>
<dbReference type="InterPro" id="IPR036259">
    <property type="entry name" value="MFS_trans_sf"/>
</dbReference>
<dbReference type="InterPro" id="IPR020846">
    <property type="entry name" value="MFS_dom"/>
</dbReference>
<dbReference type="Proteomes" id="UP000249913">
    <property type="component" value="Unassembled WGS sequence"/>
</dbReference>
<dbReference type="InterPro" id="IPR011701">
    <property type="entry name" value="MFS"/>
</dbReference>
<evidence type="ECO:0000256" key="5">
    <source>
        <dbReference type="ARBA" id="ARBA00023136"/>
    </source>
</evidence>
<keyword evidence="2" id="KW-0813">Transport</keyword>